<organismHost>
    <name type="scientific">Loxodonta africana</name>
    <name type="common">African elephant</name>
    <dbReference type="NCBI Taxonomy" id="9785"/>
</organismHost>
<feature type="compositionally biased region" description="Polar residues" evidence="4">
    <location>
        <begin position="10"/>
        <end position="23"/>
    </location>
</feature>
<dbReference type="Proteomes" id="UP000272857">
    <property type="component" value="Segment"/>
</dbReference>
<organismHost>
    <name type="scientific">Microtus agrestis</name>
    <name type="common">Short-tailed field vole</name>
    <dbReference type="NCBI Taxonomy" id="29092"/>
</organismHost>
<organismHost>
    <name type="scientific">Felis catus</name>
    <name type="common">Cat</name>
    <name type="synonym">Felis silvestris catus</name>
    <dbReference type="NCBI Taxonomy" id="9685"/>
</organismHost>
<name>A0A212Q3D1_COWPX</name>
<dbReference type="Pfam" id="PF06076">
    <property type="entry name" value="Orthopox_F14"/>
    <property type="match status" value="1"/>
</dbReference>
<dbReference type="InterPro" id="IPR009280">
    <property type="entry name" value="Orthopox_F14"/>
</dbReference>
<organismHost>
    <name type="scientific">Apodemus sylvaticus</name>
    <name type="common">European woodmouse</name>
    <dbReference type="NCBI Taxonomy" id="10129"/>
</organismHost>
<organismHost>
    <name type="scientific">Bos taurus</name>
    <name type="common">Bovine</name>
    <dbReference type="NCBI Taxonomy" id="9913"/>
</organismHost>
<evidence type="ECO:0000256" key="4">
    <source>
        <dbReference type="SAM" id="MobiDB-lite"/>
    </source>
</evidence>
<evidence type="ECO:0000313" key="5">
    <source>
        <dbReference type="EMBL" id="SNB53853.1"/>
    </source>
</evidence>
<organism evidence="5">
    <name type="scientific">Cowpox virus</name>
    <name type="common">CPV</name>
    <dbReference type="NCBI Taxonomy" id="10243"/>
    <lineage>
        <taxon>Viruses</taxon>
        <taxon>Varidnaviria</taxon>
        <taxon>Bamfordvirae</taxon>
        <taxon>Nucleocytoviricota</taxon>
        <taxon>Pokkesviricetes</taxon>
        <taxon>Chitovirales</taxon>
        <taxon>Poxviridae</taxon>
        <taxon>Chordopoxvirinae</taxon>
        <taxon>Orthopoxvirus</taxon>
        <taxon>Orthopoxvirus cowpox</taxon>
    </lineage>
</organism>
<proteinExistence type="inferred from homology"/>
<accession>A0A212Q3D1</accession>
<keyword evidence="1" id="KW-0244">Early protein</keyword>
<protein>
    <recommendedName>
        <fullName evidence="3">Protein OPG058</fullName>
    </recommendedName>
</protein>
<organismHost>
    <name type="scientific">Mus musculus</name>
    <name type="common">Mouse</name>
    <dbReference type="NCBI Taxonomy" id="10090"/>
</organismHost>
<evidence type="ECO:0000256" key="2">
    <source>
        <dbReference type="ARBA" id="ARBA00034705"/>
    </source>
</evidence>
<reference evidence="5" key="1">
    <citation type="submission" date="2017-06" db="EMBL/GenBank/DDBJ databases">
        <authorList>
            <person name="Kim H.J."/>
            <person name="Triplett B.A."/>
        </authorList>
    </citation>
    <scope>NUCLEOTIDE SEQUENCE</scope>
    <source>
        <strain evidence="5">Ger 2010 MKY</strain>
    </source>
</reference>
<organismHost>
    <name type="scientific">Myodes glareolus</name>
    <name type="common">Bank vole</name>
    <name type="synonym">Clethrionomys glareolus</name>
    <dbReference type="NCBI Taxonomy" id="447135"/>
</organismHost>
<feature type="region of interest" description="Disordered" evidence="4">
    <location>
        <begin position="1"/>
        <end position="23"/>
    </location>
</feature>
<organismHost>
    <name type="scientific">Homo sapiens</name>
    <name type="common">Human</name>
    <dbReference type="NCBI Taxonomy" id="9606"/>
</organismHost>
<gene>
    <name evidence="5" type="primary">CPXV062</name>
</gene>
<dbReference type="EMBL" id="LT896721">
    <property type="protein sequence ID" value="SNB53853.1"/>
    <property type="molecule type" value="Genomic_DNA"/>
</dbReference>
<comment type="similarity">
    <text evidence="2">Belongs to the orthopoxvirus OPG058 family.</text>
</comment>
<evidence type="ECO:0000256" key="1">
    <source>
        <dbReference type="ARBA" id="ARBA00022518"/>
    </source>
</evidence>
<evidence type="ECO:0000256" key="3">
    <source>
        <dbReference type="ARBA" id="ARBA00034824"/>
    </source>
</evidence>
<sequence>MKHRVYSDGSGISNDLNSTISQQSTLDMDMDMDMNTNMDIEIDEDDIMELLNILTELGCDVDFDEKFSDIADDILESLIEQDV</sequence>